<evidence type="ECO:0000256" key="2">
    <source>
        <dbReference type="SAM" id="SignalP"/>
    </source>
</evidence>
<name>A0A0S4JUX1_BODSA</name>
<dbReference type="Proteomes" id="UP000051952">
    <property type="component" value="Unassembled WGS sequence"/>
</dbReference>
<evidence type="ECO:0000313" key="3">
    <source>
        <dbReference type="EMBL" id="CUG93183.1"/>
    </source>
</evidence>
<evidence type="ECO:0000256" key="1">
    <source>
        <dbReference type="SAM" id="MobiDB-lite"/>
    </source>
</evidence>
<evidence type="ECO:0000313" key="4">
    <source>
        <dbReference type="Proteomes" id="UP000051952"/>
    </source>
</evidence>
<feature type="region of interest" description="Disordered" evidence="1">
    <location>
        <begin position="860"/>
        <end position="890"/>
    </location>
</feature>
<evidence type="ECO:0008006" key="5">
    <source>
        <dbReference type="Google" id="ProtNLM"/>
    </source>
</evidence>
<dbReference type="VEuPathDB" id="TriTrypDB:BSAL_41250"/>
<sequence length="1244" mass="131152">MRRSASFFFRTDAVCAVLLLLHCCTVSITFGADLPCPPHNFNNWSVNTSYVLQNCCQGLSVFNVSLPSQPASSELYYGNIGITVIGGCLLPRIIITSNTDTMTAGNISVVLRNVNLHLNVPSASSESGTVLGTAGQRLGGMLMCIVAQSWHNISLSIIDSNIAVIGPGWLFNWDSSVRYRISALLSLSSTGSSGTATTSSEGLTVIVCNSTLNISEVAGVSVMFLVDHASAPTVPLRNLYLRIDSTSTVAFSTYNSASMCNGNFTYQLSSQAIFLVEGPGSGAQLTNVNCLVEASRIIIWYVANSKCGGSDRHTESGVAIVRSFSMVQQVAFVLNLATSVTVRMYMAPNGDVEYASRAMVFGITSGGVAQNIKGIANCSDGSRADVRGSDFASLFMFNALSSVAYSTITIANMDVMIVTTALSTSSGRTSSALLLELVDLLQHSLVTISSLNASVSALPGNDTALLAVASSLFYLKGGMLNASVEILQCVMYGSNTDGSCSTSFLMISVAAVLVLAWLPSYNITDAHILLSNVRLNASVAYSQSSTNPMSMSLSSASIGLICAPMVVTSSGFFVNNCTVTSVGTILGALVKRSVASAVLSSVPLPPSGTLKQFVSGLDTIFSSIQNSIYTNVTVIIQCTSLVAASAINEGGFEGTAVFILPLVLSDGSNVTIHNCSSLEATKLTTKVDSATFFSSTLLAAVANTAINGSSYLEASDCIKFAHSFVAIQGDTKVASNVTIVMKRVALEAQRYSAVGSLISSAPIVAQPTIIFPSQIQTSLTFDACSSITFESSAMSGFTALSTSVTFASTTASCAGIFLVLSCCHWIGTEVDASSSLIYSPLMPALKGIPSVAIHNDEHCDASHTMSHSRPPADRSGNAVPSQPPTSQESLTIAGGASSIAASVSLVLSASFSGGVAAADFQVLALLGLSPCAPSNLQSSTSISKYIVVSPFYDLGDEAQILGNIGLILFVVVLQITSQYVLPDQQVTVASSSPQTTWGNIVSHLQRFPRYSVMLGIVLIPGVWRSALSILVSGGGSEGAVSQGNIGARLTIGVFGCASVVGAALWRWRESSLLDRCCAARGGAKVTSLTFYKYHERVFRKHSVFMKVPRWMLPCGFWGPQARRLTHGPLRNVIRGGVDASTAVLHMSAYPVVVTVLVATAISIPHADNANQSLCIASWALVSVNGGDDHSAWALSTLRRHVRVTDVCHNYFNHYRRCAVVERFRRNGRNRHHHQCSVAHLFSAR</sequence>
<dbReference type="EMBL" id="CYKH01002128">
    <property type="protein sequence ID" value="CUG93183.1"/>
    <property type="molecule type" value="Genomic_DNA"/>
</dbReference>
<feature type="compositionally biased region" description="Polar residues" evidence="1">
    <location>
        <begin position="878"/>
        <end position="888"/>
    </location>
</feature>
<accession>A0A0S4JUX1</accession>
<feature type="chain" id="PRO_5006622798" description="Membrane-associated protein" evidence="2">
    <location>
        <begin position="32"/>
        <end position="1244"/>
    </location>
</feature>
<keyword evidence="2" id="KW-0732">Signal</keyword>
<protein>
    <recommendedName>
        <fullName evidence="5">Membrane-associated protein</fullName>
    </recommendedName>
</protein>
<reference evidence="4" key="1">
    <citation type="submission" date="2015-09" db="EMBL/GenBank/DDBJ databases">
        <authorList>
            <consortium name="Pathogen Informatics"/>
        </authorList>
    </citation>
    <scope>NUCLEOTIDE SEQUENCE [LARGE SCALE GENOMIC DNA]</scope>
    <source>
        <strain evidence="4">Lake Konstanz</strain>
    </source>
</reference>
<feature type="signal peptide" evidence="2">
    <location>
        <begin position="1"/>
        <end position="31"/>
    </location>
</feature>
<organism evidence="3 4">
    <name type="scientific">Bodo saltans</name>
    <name type="common">Flagellated protozoan</name>
    <dbReference type="NCBI Taxonomy" id="75058"/>
    <lineage>
        <taxon>Eukaryota</taxon>
        <taxon>Discoba</taxon>
        <taxon>Euglenozoa</taxon>
        <taxon>Kinetoplastea</taxon>
        <taxon>Metakinetoplastina</taxon>
        <taxon>Eubodonida</taxon>
        <taxon>Bodonidae</taxon>
        <taxon>Bodo</taxon>
    </lineage>
</organism>
<gene>
    <name evidence="3" type="ORF">BSAL_41250</name>
</gene>
<dbReference type="AlphaFoldDB" id="A0A0S4JUX1"/>
<proteinExistence type="predicted"/>
<keyword evidence="4" id="KW-1185">Reference proteome</keyword>